<dbReference type="AlphaFoldDB" id="A0A1S2VQR6"/>
<evidence type="ECO:0000313" key="5">
    <source>
        <dbReference type="Proteomes" id="UP000181790"/>
    </source>
</evidence>
<feature type="compositionally biased region" description="Acidic residues" evidence="1">
    <location>
        <begin position="95"/>
        <end position="110"/>
    </location>
</feature>
<keyword evidence="2" id="KW-0472">Membrane</keyword>
<reference evidence="4 5" key="1">
    <citation type="submission" date="2016-10" db="EMBL/GenBank/DDBJ databases">
        <title>Arsenicibacter rosenii gen. nov., sp. nov., an efficient arsenic-methylating bacterium isolated from an arsenic-contaminated paddy soil.</title>
        <authorList>
            <person name="Huang K."/>
        </authorList>
    </citation>
    <scope>NUCLEOTIDE SEQUENCE [LARGE SCALE GENOMIC DNA]</scope>
    <source>
        <strain evidence="4 5">SM-1</strain>
    </source>
</reference>
<keyword evidence="2" id="KW-0812">Transmembrane</keyword>
<comment type="caution">
    <text evidence="4">The sequence shown here is derived from an EMBL/GenBank/DDBJ whole genome shotgun (WGS) entry which is preliminary data.</text>
</comment>
<keyword evidence="5" id="KW-1185">Reference proteome</keyword>
<feature type="transmembrane region" description="Helical" evidence="2">
    <location>
        <begin position="33"/>
        <end position="51"/>
    </location>
</feature>
<name>A0A1S2VQR6_9BACT</name>
<protein>
    <recommendedName>
        <fullName evidence="3">LiaI-LiaF-like transmembrane region domain-containing protein</fullName>
    </recommendedName>
</protein>
<gene>
    <name evidence="4" type="ORF">BLX24_03335</name>
</gene>
<dbReference type="OrthoDB" id="941984at2"/>
<accession>A0A1S2VQR6</accession>
<evidence type="ECO:0000313" key="4">
    <source>
        <dbReference type="EMBL" id="OIN61111.1"/>
    </source>
</evidence>
<sequence>MKTKGLFWGCFFVVFGLLFLGRNMGWLAIDWDYLKDFWPVLLILAGINLILERRNSQLVLVTTLLLGIIAPVALFSFLNRDRDFGRYEYHLGDDNYDDGEDDREAEEDENDTFRSDNGKVHENVFVETMSADTREAKLRFEGGAGHFVIGETSTDLIKAETKQSFGTYKMEVERDPTTRTPTIVLTPNEGNVKIKDGELKNKVNVSLNPNPVWDIDIDMGAGEGDFDLSAFQVKQVSIDAGAADVDLKLGDKAAQTDVKVSAGVASVVIRVPAQVGCRIEKDGALNINELEDFQNTGNGVYVSPEYDKATKKINIRFEGGISRFKVERY</sequence>
<dbReference type="Pfam" id="PF18917">
    <property type="entry name" value="LiaI-LiaF-like_TM1"/>
    <property type="match status" value="1"/>
</dbReference>
<feature type="transmembrane region" description="Helical" evidence="2">
    <location>
        <begin position="6"/>
        <end position="21"/>
    </location>
</feature>
<evidence type="ECO:0000256" key="1">
    <source>
        <dbReference type="SAM" id="MobiDB-lite"/>
    </source>
</evidence>
<feature type="region of interest" description="Disordered" evidence="1">
    <location>
        <begin position="95"/>
        <end position="117"/>
    </location>
</feature>
<evidence type="ECO:0000256" key="2">
    <source>
        <dbReference type="SAM" id="Phobius"/>
    </source>
</evidence>
<dbReference type="RefSeq" id="WP_071501614.1">
    <property type="nucleotide sequence ID" value="NZ_MORL01000001.1"/>
</dbReference>
<organism evidence="4 5">
    <name type="scientific">Arsenicibacter rosenii</name>
    <dbReference type="NCBI Taxonomy" id="1750698"/>
    <lineage>
        <taxon>Bacteria</taxon>
        <taxon>Pseudomonadati</taxon>
        <taxon>Bacteroidota</taxon>
        <taxon>Cytophagia</taxon>
        <taxon>Cytophagales</taxon>
        <taxon>Spirosomataceae</taxon>
        <taxon>Arsenicibacter</taxon>
    </lineage>
</organism>
<proteinExistence type="predicted"/>
<dbReference type="Proteomes" id="UP000181790">
    <property type="component" value="Unassembled WGS sequence"/>
</dbReference>
<dbReference type="EMBL" id="MORL01000001">
    <property type="protein sequence ID" value="OIN61111.1"/>
    <property type="molecule type" value="Genomic_DNA"/>
</dbReference>
<feature type="transmembrane region" description="Helical" evidence="2">
    <location>
        <begin position="57"/>
        <end position="78"/>
    </location>
</feature>
<evidence type="ECO:0000259" key="3">
    <source>
        <dbReference type="Pfam" id="PF18917"/>
    </source>
</evidence>
<dbReference type="InterPro" id="IPR043726">
    <property type="entry name" value="LiaI-LiaF-like_TM1"/>
</dbReference>
<keyword evidence="2" id="KW-1133">Transmembrane helix</keyword>
<feature type="domain" description="LiaI-LiaF-like transmembrane region" evidence="3">
    <location>
        <begin position="6"/>
        <end position="50"/>
    </location>
</feature>